<dbReference type="InterPro" id="IPR056818">
    <property type="entry name" value="GlmU/GlgC-like_hexapep"/>
</dbReference>
<evidence type="ECO:0000256" key="2">
    <source>
        <dbReference type="ARBA" id="ARBA00023056"/>
    </source>
</evidence>
<protein>
    <submittedName>
        <fullName evidence="5">Glucose-1-phosphate adenylyltransferase</fullName>
        <ecNumber evidence="5">2.7.7.27</ecNumber>
    </submittedName>
</protein>
<proteinExistence type="inferred from homology"/>
<name>A0ABS4KV01_9CLOT</name>
<evidence type="ECO:0000256" key="1">
    <source>
        <dbReference type="ARBA" id="ARBA00010443"/>
    </source>
</evidence>
<evidence type="ECO:0000259" key="3">
    <source>
        <dbReference type="Pfam" id="PF00483"/>
    </source>
</evidence>
<evidence type="ECO:0000313" key="6">
    <source>
        <dbReference type="Proteomes" id="UP001519307"/>
    </source>
</evidence>
<gene>
    <name evidence="5" type="ORF">J2Z42_002557</name>
</gene>
<dbReference type="GO" id="GO:0008878">
    <property type="term" value="F:glucose-1-phosphate adenylyltransferase activity"/>
    <property type="evidence" value="ECO:0007669"/>
    <property type="project" value="UniProtKB-EC"/>
</dbReference>
<dbReference type="Pfam" id="PF00483">
    <property type="entry name" value="NTP_transferase"/>
    <property type="match status" value="1"/>
</dbReference>
<dbReference type="InterPro" id="IPR029044">
    <property type="entry name" value="Nucleotide-diphossugar_trans"/>
</dbReference>
<dbReference type="InterPro" id="IPR011831">
    <property type="entry name" value="ADP-Glc_PPase"/>
</dbReference>
<evidence type="ECO:0000313" key="5">
    <source>
        <dbReference type="EMBL" id="MBP2033850.1"/>
    </source>
</evidence>
<dbReference type="NCBIfam" id="TIGR02092">
    <property type="entry name" value="glgD"/>
    <property type="match status" value="1"/>
</dbReference>
<accession>A0ABS4KV01</accession>
<keyword evidence="5" id="KW-0548">Nucleotidyltransferase</keyword>
<dbReference type="Gene3D" id="2.160.10.10">
    <property type="entry name" value="Hexapeptide repeat proteins"/>
    <property type="match status" value="1"/>
</dbReference>
<organism evidence="5 6">
    <name type="scientific">Clostridium algifaecis</name>
    <dbReference type="NCBI Taxonomy" id="1472040"/>
    <lineage>
        <taxon>Bacteria</taxon>
        <taxon>Bacillati</taxon>
        <taxon>Bacillota</taxon>
        <taxon>Clostridia</taxon>
        <taxon>Eubacteriales</taxon>
        <taxon>Clostridiaceae</taxon>
        <taxon>Clostridium</taxon>
    </lineage>
</organism>
<dbReference type="CDD" id="cd02508">
    <property type="entry name" value="ADP_Glucose_PP"/>
    <property type="match status" value="1"/>
</dbReference>
<dbReference type="CDD" id="cd04651">
    <property type="entry name" value="LbH_G1P_AT_C"/>
    <property type="match status" value="1"/>
</dbReference>
<dbReference type="PANTHER" id="PTHR43523:SF6">
    <property type="entry name" value="GLYCOGEN BIOSYNTHESIS PROTEIN GLGD"/>
    <property type="match status" value="1"/>
</dbReference>
<dbReference type="Pfam" id="PF24894">
    <property type="entry name" value="Hexapep_GlmU"/>
    <property type="match status" value="1"/>
</dbReference>
<keyword evidence="5" id="KW-0808">Transferase</keyword>
<sequence length="370" mass="42591">MYQNFMGIINLDENEDNIKELTRNRSLASIPVGGRYRIIDFILSNMTNCGIENIGIFTKMESRSLIDHLSNGRPWDLNRKIEGLRVFNFTDRNPNFDDVYNFSKNMSYFKKSKEDYVIMASSYMLCNINLCEAMQHHIDSGNDVTIIYKQVEDADVNFIHCETLNIDDKGKVISVGRNIGVNKTENICMEMYMMKKSKFVDIINECICTGSYRKVKQHIYNCLEHLNVGAFKFDGYLSCINSIKAYYRTSMDLLKRKVMKELFSDKRPIYTKTNDEIPAKYAECSDVKNSIIGNGCLIKGKVKDSIIFRRVTVSKGAVLQKCIVLQNCVIGENAKLEYTILDKNCSIKSKLQLKGYEDIPLVVENNDEMY</sequence>
<dbReference type="SUPFAM" id="SSF51161">
    <property type="entry name" value="Trimeric LpxA-like enzymes"/>
    <property type="match status" value="1"/>
</dbReference>
<dbReference type="Proteomes" id="UP001519307">
    <property type="component" value="Unassembled WGS sequence"/>
</dbReference>
<dbReference type="EC" id="2.7.7.27" evidence="5"/>
<dbReference type="SUPFAM" id="SSF53448">
    <property type="entry name" value="Nucleotide-diphospho-sugar transferases"/>
    <property type="match status" value="1"/>
</dbReference>
<dbReference type="EMBL" id="JAGGLM010000023">
    <property type="protein sequence ID" value="MBP2033850.1"/>
    <property type="molecule type" value="Genomic_DNA"/>
</dbReference>
<keyword evidence="6" id="KW-1185">Reference proteome</keyword>
<dbReference type="Gene3D" id="3.90.550.10">
    <property type="entry name" value="Spore Coat Polysaccharide Biosynthesis Protein SpsA, Chain A"/>
    <property type="match status" value="1"/>
</dbReference>
<comment type="caution">
    <text evidence="5">The sequence shown here is derived from an EMBL/GenBank/DDBJ whole genome shotgun (WGS) entry which is preliminary data.</text>
</comment>
<reference evidence="5 6" key="1">
    <citation type="submission" date="2021-03" db="EMBL/GenBank/DDBJ databases">
        <title>Genomic Encyclopedia of Type Strains, Phase IV (KMG-IV): sequencing the most valuable type-strain genomes for metagenomic binning, comparative biology and taxonomic classification.</title>
        <authorList>
            <person name="Goeker M."/>
        </authorList>
    </citation>
    <scope>NUCLEOTIDE SEQUENCE [LARGE SCALE GENOMIC DNA]</scope>
    <source>
        <strain evidence="5 6">DSM 28783</strain>
    </source>
</reference>
<evidence type="ECO:0000259" key="4">
    <source>
        <dbReference type="Pfam" id="PF24894"/>
    </source>
</evidence>
<feature type="domain" description="Nucleotidyl transferase" evidence="3">
    <location>
        <begin position="20"/>
        <end position="154"/>
    </location>
</feature>
<keyword evidence="2" id="KW-0320">Glycogen biosynthesis</keyword>
<dbReference type="InterPro" id="IPR011832">
    <property type="entry name" value="GlgDAde_trans"/>
</dbReference>
<dbReference type="InterPro" id="IPR011004">
    <property type="entry name" value="Trimer_LpxA-like_sf"/>
</dbReference>
<dbReference type="RefSeq" id="WP_209703104.1">
    <property type="nucleotide sequence ID" value="NZ_JAGGLM010000023.1"/>
</dbReference>
<dbReference type="PANTHER" id="PTHR43523">
    <property type="entry name" value="GLUCOSE-1-PHOSPHATE ADENYLYLTRANSFERASE-RELATED"/>
    <property type="match status" value="1"/>
</dbReference>
<comment type="similarity">
    <text evidence="1">Belongs to the bacterial/plant glucose-1-phosphate adenylyltransferase family.</text>
</comment>
<dbReference type="InterPro" id="IPR005835">
    <property type="entry name" value="NTP_transferase_dom"/>
</dbReference>
<feature type="domain" description="Glucose-1-phosphate adenylyltransferase/Bifunctional protein GlmU-like C-terminal hexapeptide" evidence="4">
    <location>
        <begin position="284"/>
        <end position="352"/>
    </location>
</feature>